<evidence type="ECO:0000313" key="5">
    <source>
        <dbReference type="Proteomes" id="UP000000304"/>
    </source>
</evidence>
<dbReference type="Bgee" id="FBgn0195711">
    <property type="expression patterns" value="Expressed in embryo and 3 other cell types or tissues"/>
</dbReference>
<dbReference type="PANTHER" id="PTHR12269">
    <property type="entry name" value="EUKARYOTIC TRANSLATION INITIATION FACTOR 4E TRANSPORTER"/>
    <property type="match status" value="1"/>
</dbReference>
<dbReference type="EMBL" id="CM000365">
    <property type="protein sequence ID" value="EDX15227.1"/>
    <property type="molecule type" value="Genomic_DNA"/>
</dbReference>
<dbReference type="STRING" id="7240.B4R2H6"/>
<dbReference type="GO" id="GO:0017148">
    <property type="term" value="P:negative regulation of translation"/>
    <property type="evidence" value="ECO:0007669"/>
    <property type="project" value="TreeGrafter"/>
</dbReference>
<evidence type="ECO:0000256" key="3">
    <source>
        <dbReference type="SAM" id="MobiDB-lite"/>
    </source>
</evidence>
<dbReference type="HOGENOM" id="CLU_011837_0_0_1"/>
<gene>
    <name evidence="4" type="primary">Dsim\GD24367</name>
    <name evidence="4" type="ORF">Dsim_GD24367</name>
</gene>
<dbReference type="SMR" id="B4R2H6"/>
<dbReference type="InterPro" id="IPR018862">
    <property type="entry name" value="eIF4E-T"/>
</dbReference>
<dbReference type="GO" id="GO:0036464">
    <property type="term" value="C:cytoplasmic ribonucleoprotein granule"/>
    <property type="evidence" value="ECO:0007669"/>
    <property type="project" value="UniProtKB-ARBA"/>
</dbReference>
<accession>B4R2H6</accession>
<keyword evidence="2" id="KW-0963">Cytoplasm</keyword>
<proteinExistence type="predicted"/>
<feature type="region of interest" description="Disordered" evidence="3">
    <location>
        <begin position="59"/>
        <end position="78"/>
    </location>
</feature>
<sequence>MDTSKLSARYSKVELLALRYEGKSRQRPQCSTRLELQTLGFWKINLNTAALNVSSTYSNQNKNRLSPEADNSSLICSNSSSLSSRRAMRNRERANNYYQRFVPTDSVLISGEDKDKDAPSHGQPYKSNNEEPEWFSAGPTSQLETIDLHGFEDLENNEERSVGDKNDQIQQLHKNLATQASIDEASMRNSNDSLNLREVNPGDEIKHTDENIVNFIQNSTDLGHPNKNKPIQIQSSQNPESEFNFDAFLNMHPLDNSLLSNDGTGKSEAKGTSRFSRWFRQKEAANNNEFPGFRESHTQEKRGIPSVKDLEAQMTKVDMRTDLINPIAGSFCQTVQMEKPIARDTEAFKKLLQQLGSQARQQHPCNDDCRTINLSNIANHVQLESKLHQKKNDGHLQQPELSVNVPTMPTSSHVFLQKRLEIQHLIQSKKCFKVPCLYTFSGPYELHSQNTANLTINQLISHGNSPTPLAFTPSSVLRKMTADKDTQSPSTYCQNPQYHVHQQNAKQLGTRESVLEPQLTATMAVQPRMILGGGNFAIGQNNQQLSPNMSQSRNQQVLKWTSGNMQMVHGKTFGRPILKGGLNSMPHCNSALPLTAHKIEMQPTHQPHLQHQQLRFKADQSVESNLNTDNVHQNIASPVGWHQLYLQHQQQHHHTRQQPRQRVIYGEMHRQSNTEMSPPVPGFSDSSDSGNVIKTNSLTSPSYQRDERISSPTNQLAQWFSPELLARASAGKLPLLNVNQALSLEEFERSIQHSSGVVHN</sequence>
<dbReference type="OrthoDB" id="8916892at2759"/>
<evidence type="ECO:0000313" key="4">
    <source>
        <dbReference type="EMBL" id="EDX15227.1"/>
    </source>
</evidence>
<dbReference type="GO" id="GO:0005634">
    <property type="term" value="C:nucleus"/>
    <property type="evidence" value="ECO:0007669"/>
    <property type="project" value="TreeGrafter"/>
</dbReference>
<evidence type="ECO:0000256" key="2">
    <source>
        <dbReference type="ARBA" id="ARBA00022490"/>
    </source>
</evidence>
<dbReference type="Proteomes" id="UP000000304">
    <property type="component" value="Chromosome 4"/>
</dbReference>
<dbReference type="OMA" id="LPRNDNW"/>
<dbReference type="PANTHER" id="PTHR12269:SF1">
    <property type="entry name" value="EUKARYOTIC TRANSLATION INITIATION FACTOR 4E TRANSPORTER"/>
    <property type="match status" value="1"/>
</dbReference>
<keyword evidence="5" id="KW-1185">Reference proteome</keyword>
<feature type="compositionally biased region" description="Polar residues" evidence="3">
    <location>
        <begin position="684"/>
        <end position="703"/>
    </location>
</feature>
<dbReference type="AlphaFoldDB" id="B4R2H6"/>
<dbReference type="GO" id="GO:0003729">
    <property type="term" value="F:mRNA binding"/>
    <property type="evidence" value="ECO:0007669"/>
    <property type="project" value="TreeGrafter"/>
</dbReference>
<organism evidence="4 5">
    <name type="scientific">Drosophila simulans</name>
    <name type="common">Fruit fly</name>
    <dbReference type="NCBI Taxonomy" id="7240"/>
    <lineage>
        <taxon>Eukaryota</taxon>
        <taxon>Metazoa</taxon>
        <taxon>Ecdysozoa</taxon>
        <taxon>Arthropoda</taxon>
        <taxon>Hexapoda</taxon>
        <taxon>Insecta</taxon>
        <taxon>Pterygota</taxon>
        <taxon>Neoptera</taxon>
        <taxon>Endopterygota</taxon>
        <taxon>Diptera</taxon>
        <taxon>Brachycera</taxon>
        <taxon>Muscomorpha</taxon>
        <taxon>Ephydroidea</taxon>
        <taxon>Drosophilidae</taxon>
        <taxon>Drosophila</taxon>
        <taxon>Sophophora</taxon>
    </lineage>
</organism>
<evidence type="ECO:0000256" key="1">
    <source>
        <dbReference type="ARBA" id="ARBA00004496"/>
    </source>
</evidence>
<protein>
    <submittedName>
        <fullName evidence="4">GD24367</fullName>
    </submittedName>
</protein>
<comment type="subcellular location">
    <subcellularLocation>
        <location evidence="1">Cytoplasm</location>
    </subcellularLocation>
</comment>
<feature type="region of interest" description="Disordered" evidence="3">
    <location>
        <begin position="108"/>
        <end position="136"/>
    </location>
</feature>
<dbReference type="PhylomeDB" id="B4R2H6"/>
<reference evidence="4 5" key="1">
    <citation type="journal article" date="2007" name="Nature">
        <title>Evolution of genes and genomes on the Drosophila phylogeny.</title>
        <authorList>
            <consortium name="Drosophila 12 Genomes Consortium"/>
            <person name="Clark A.G."/>
            <person name="Eisen M.B."/>
            <person name="Smith D.R."/>
            <person name="Bergman C.M."/>
            <person name="Oliver B."/>
            <person name="Markow T.A."/>
            <person name="Kaufman T.C."/>
            <person name="Kellis M."/>
            <person name="Gelbart W."/>
            <person name="Iyer V.N."/>
            <person name="Pollard D.A."/>
            <person name="Sackton T.B."/>
            <person name="Larracuente A.M."/>
            <person name="Singh N.D."/>
            <person name="Abad J.P."/>
            <person name="Abt D.N."/>
            <person name="Adryan B."/>
            <person name="Aguade M."/>
            <person name="Akashi H."/>
            <person name="Anderson W.W."/>
            <person name="Aquadro C.F."/>
            <person name="Ardell D.H."/>
            <person name="Arguello R."/>
            <person name="Artieri C.G."/>
            <person name="Barbash D.A."/>
            <person name="Barker D."/>
            <person name="Barsanti P."/>
            <person name="Batterham P."/>
            <person name="Batzoglou S."/>
            <person name="Begun D."/>
            <person name="Bhutkar A."/>
            <person name="Blanco E."/>
            <person name="Bosak S.A."/>
            <person name="Bradley R.K."/>
            <person name="Brand A.D."/>
            <person name="Brent M.R."/>
            <person name="Brooks A.N."/>
            <person name="Brown R.H."/>
            <person name="Butlin R.K."/>
            <person name="Caggese C."/>
            <person name="Calvi B.R."/>
            <person name="Bernardo de Carvalho A."/>
            <person name="Caspi A."/>
            <person name="Castrezana S."/>
            <person name="Celniker S.E."/>
            <person name="Chang J.L."/>
            <person name="Chapple C."/>
            <person name="Chatterji S."/>
            <person name="Chinwalla A."/>
            <person name="Civetta A."/>
            <person name="Clifton S.W."/>
            <person name="Comeron J.M."/>
            <person name="Costello J.C."/>
            <person name="Coyne J.A."/>
            <person name="Daub J."/>
            <person name="David R.G."/>
            <person name="Delcher A.L."/>
            <person name="Delehaunty K."/>
            <person name="Do C.B."/>
            <person name="Ebling H."/>
            <person name="Edwards K."/>
            <person name="Eickbush T."/>
            <person name="Evans J.D."/>
            <person name="Filipski A."/>
            <person name="Findeiss S."/>
            <person name="Freyhult E."/>
            <person name="Fulton L."/>
            <person name="Fulton R."/>
            <person name="Garcia A.C."/>
            <person name="Gardiner A."/>
            <person name="Garfield D.A."/>
            <person name="Garvin B.E."/>
            <person name="Gibson G."/>
            <person name="Gilbert D."/>
            <person name="Gnerre S."/>
            <person name="Godfrey J."/>
            <person name="Good R."/>
            <person name="Gotea V."/>
            <person name="Gravely B."/>
            <person name="Greenberg A.J."/>
            <person name="Griffiths-Jones S."/>
            <person name="Gross S."/>
            <person name="Guigo R."/>
            <person name="Gustafson E.A."/>
            <person name="Haerty W."/>
            <person name="Hahn M.W."/>
            <person name="Halligan D.L."/>
            <person name="Halpern A.L."/>
            <person name="Halter G.M."/>
            <person name="Han M.V."/>
            <person name="Heger A."/>
            <person name="Hillier L."/>
            <person name="Hinrichs A.S."/>
            <person name="Holmes I."/>
            <person name="Hoskins R.A."/>
            <person name="Hubisz M.J."/>
            <person name="Hultmark D."/>
            <person name="Huntley M.A."/>
            <person name="Jaffe D.B."/>
            <person name="Jagadeeshan S."/>
            <person name="Jeck W.R."/>
            <person name="Johnson J."/>
            <person name="Jones C.D."/>
            <person name="Jordan W.C."/>
            <person name="Karpen G.H."/>
            <person name="Kataoka E."/>
            <person name="Keightley P.D."/>
            <person name="Kheradpour P."/>
            <person name="Kirkness E.F."/>
            <person name="Koerich L.B."/>
            <person name="Kristiansen K."/>
            <person name="Kudrna D."/>
            <person name="Kulathinal R.J."/>
            <person name="Kumar S."/>
            <person name="Kwok R."/>
            <person name="Lander E."/>
            <person name="Langley C.H."/>
            <person name="Lapoint R."/>
            <person name="Lazzaro B.P."/>
            <person name="Lee S.J."/>
            <person name="Levesque L."/>
            <person name="Li R."/>
            <person name="Lin C.F."/>
            <person name="Lin M.F."/>
            <person name="Lindblad-Toh K."/>
            <person name="Llopart A."/>
            <person name="Long M."/>
            <person name="Low L."/>
            <person name="Lozovsky E."/>
            <person name="Lu J."/>
            <person name="Luo M."/>
            <person name="Machado C.A."/>
            <person name="Makalowski W."/>
            <person name="Marzo M."/>
            <person name="Matsuda M."/>
            <person name="Matzkin L."/>
            <person name="McAllister B."/>
            <person name="McBride C.S."/>
            <person name="McKernan B."/>
            <person name="McKernan K."/>
            <person name="Mendez-Lago M."/>
            <person name="Minx P."/>
            <person name="Mollenhauer M.U."/>
            <person name="Montooth K."/>
            <person name="Mount S.M."/>
            <person name="Mu X."/>
            <person name="Myers E."/>
            <person name="Negre B."/>
            <person name="Newfeld S."/>
            <person name="Nielsen R."/>
            <person name="Noor M.A."/>
            <person name="O'Grady P."/>
            <person name="Pachter L."/>
            <person name="Papaceit M."/>
            <person name="Parisi M.J."/>
            <person name="Parisi M."/>
            <person name="Parts L."/>
            <person name="Pedersen J.S."/>
            <person name="Pesole G."/>
            <person name="Phillippy A.M."/>
            <person name="Ponting C.P."/>
            <person name="Pop M."/>
            <person name="Porcelli D."/>
            <person name="Powell J.R."/>
            <person name="Prohaska S."/>
            <person name="Pruitt K."/>
            <person name="Puig M."/>
            <person name="Quesneville H."/>
            <person name="Ram K.R."/>
            <person name="Rand D."/>
            <person name="Rasmussen M.D."/>
            <person name="Reed L.K."/>
            <person name="Reenan R."/>
            <person name="Reily A."/>
            <person name="Remington K.A."/>
            <person name="Rieger T.T."/>
            <person name="Ritchie M.G."/>
            <person name="Robin C."/>
            <person name="Rogers Y.H."/>
            <person name="Rohde C."/>
            <person name="Rozas J."/>
            <person name="Rubenfield M.J."/>
            <person name="Ruiz A."/>
            <person name="Russo S."/>
            <person name="Salzberg S.L."/>
            <person name="Sanchez-Gracia A."/>
            <person name="Saranga D.J."/>
            <person name="Sato H."/>
            <person name="Schaeffer S.W."/>
            <person name="Schatz M.C."/>
            <person name="Schlenke T."/>
            <person name="Schwartz R."/>
            <person name="Segarra C."/>
            <person name="Singh R.S."/>
            <person name="Sirot L."/>
            <person name="Sirota M."/>
            <person name="Sisneros N.B."/>
            <person name="Smith C.D."/>
            <person name="Smith T.F."/>
            <person name="Spieth J."/>
            <person name="Stage D.E."/>
            <person name="Stark A."/>
            <person name="Stephan W."/>
            <person name="Strausberg R.L."/>
            <person name="Strempel S."/>
            <person name="Sturgill D."/>
            <person name="Sutton G."/>
            <person name="Sutton G.G."/>
            <person name="Tao W."/>
            <person name="Teichmann S."/>
            <person name="Tobari Y.N."/>
            <person name="Tomimura Y."/>
            <person name="Tsolas J.M."/>
            <person name="Valente V.L."/>
            <person name="Venter E."/>
            <person name="Venter J.C."/>
            <person name="Vicario S."/>
            <person name="Vieira F.G."/>
            <person name="Vilella A.J."/>
            <person name="Villasante A."/>
            <person name="Walenz B."/>
            <person name="Wang J."/>
            <person name="Wasserman M."/>
            <person name="Watts T."/>
            <person name="Wilson D."/>
            <person name="Wilson R.K."/>
            <person name="Wing R.A."/>
            <person name="Wolfner M.F."/>
            <person name="Wong A."/>
            <person name="Wong G.K."/>
            <person name="Wu C.I."/>
            <person name="Wu G."/>
            <person name="Yamamoto D."/>
            <person name="Yang H.P."/>
            <person name="Yang S.P."/>
            <person name="Yorke J.A."/>
            <person name="Yoshida K."/>
            <person name="Zdobnov E."/>
            <person name="Zhang P."/>
            <person name="Zhang Y."/>
            <person name="Zimin A.V."/>
            <person name="Baldwin J."/>
            <person name="Abdouelleil A."/>
            <person name="Abdulkadir J."/>
            <person name="Abebe A."/>
            <person name="Abera B."/>
            <person name="Abreu J."/>
            <person name="Acer S.C."/>
            <person name="Aftuck L."/>
            <person name="Alexander A."/>
            <person name="An P."/>
            <person name="Anderson E."/>
            <person name="Anderson S."/>
            <person name="Arachi H."/>
            <person name="Azer M."/>
            <person name="Bachantsang P."/>
            <person name="Barry A."/>
            <person name="Bayul T."/>
            <person name="Berlin A."/>
            <person name="Bessette D."/>
            <person name="Bloom T."/>
            <person name="Blye J."/>
            <person name="Boguslavskiy L."/>
            <person name="Bonnet C."/>
            <person name="Boukhgalter B."/>
            <person name="Bourzgui I."/>
            <person name="Brown A."/>
            <person name="Cahill P."/>
            <person name="Channer S."/>
            <person name="Cheshatsang Y."/>
            <person name="Chuda L."/>
            <person name="Citroen M."/>
            <person name="Collymore A."/>
            <person name="Cooke P."/>
            <person name="Costello M."/>
            <person name="D'Aco K."/>
            <person name="Daza R."/>
            <person name="De Haan G."/>
            <person name="DeGray S."/>
            <person name="DeMaso C."/>
            <person name="Dhargay N."/>
            <person name="Dooley K."/>
            <person name="Dooley E."/>
            <person name="Doricent M."/>
            <person name="Dorje P."/>
            <person name="Dorjee K."/>
            <person name="Dupes A."/>
            <person name="Elong R."/>
            <person name="Falk J."/>
            <person name="Farina A."/>
            <person name="Faro S."/>
            <person name="Ferguson D."/>
            <person name="Fisher S."/>
            <person name="Foley C.D."/>
            <person name="Franke A."/>
            <person name="Friedrich D."/>
            <person name="Gadbois L."/>
            <person name="Gearin G."/>
            <person name="Gearin C.R."/>
            <person name="Giannoukos G."/>
            <person name="Goode T."/>
            <person name="Graham J."/>
            <person name="Grandbois E."/>
            <person name="Grewal S."/>
            <person name="Gyaltsen K."/>
            <person name="Hafez N."/>
            <person name="Hagos B."/>
            <person name="Hall J."/>
            <person name="Henson C."/>
            <person name="Hollinger A."/>
            <person name="Honan T."/>
            <person name="Huard M.D."/>
            <person name="Hughes L."/>
            <person name="Hurhula B."/>
            <person name="Husby M.E."/>
            <person name="Kamat A."/>
            <person name="Kanga B."/>
            <person name="Kashin S."/>
            <person name="Khazanovich D."/>
            <person name="Kisner P."/>
            <person name="Lance K."/>
            <person name="Lara M."/>
            <person name="Lee W."/>
            <person name="Lennon N."/>
            <person name="Letendre F."/>
            <person name="LeVine R."/>
            <person name="Lipovsky A."/>
            <person name="Liu X."/>
            <person name="Liu J."/>
            <person name="Liu S."/>
            <person name="Lokyitsang T."/>
            <person name="Lokyitsang Y."/>
            <person name="Lubonja R."/>
            <person name="Lui A."/>
            <person name="MacDonald P."/>
            <person name="Magnisalis V."/>
            <person name="Maru K."/>
            <person name="Matthews C."/>
            <person name="McCusker W."/>
            <person name="McDonough S."/>
            <person name="Mehta T."/>
            <person name="Meldrim J."/>
            <person name="Meneus L."/>
            <person name="Mihai O."/>
            <person name="Mihalev A."/>
            <person name="Mihova T."/>
            <person name="Mittelman R."/>
            <person name="Mlenga V."/>
            <person name="Montmayeur A."/>
            <person name="Mulrain L."/>
            <person name="Navidi A."/>
            <person name="Naylor J."/>
            <person name="Negash T."/>
            <person name="Nguyen T."/>
            <person name="Nguyen N."/>
            <person name="Nicol R."/>
            <person name="Norbu C."/>
            <person name="Norbu N."/>
            <person name="Novod N."/>
            <person name="O'Neill B."/>
            <person name="Osman S."/>
            <person name="Markiewicz E."/>
            <person name="Oyono O.L."/>
            <person name="Patti C."/>
            <person name="Phunkhang P."/>
            <person name="Pierre F."/>
            <person name="Priest M."/>
            <person name="Raghuraman S."/>
            <person name="Rege F."/>
            <person name="Reyes R."/>
            <person name="Rise C."/>
            <person name="Rogov P."/>
            <person name="Ross K."/>
            <person name="Ryan E."/>
            <person name="Settipalli S."/>
            <person name="Shea T."/>
            <person name="Sherpa N."/>
            <person name="Shi L."/>
            <person name="Shih D."/>
            <person name="Sparrow T."/>
            <person name="Spaulding J."/>
            <person name="Stalker J."/>
            <person name="Stange-Thomann N."/>
            <person name="Stavropoulos S."/>
            <person name="Stone C."/>
            <person name="Strader C."/>
            <person name="Tesfaye S."/>
            <person name="Thomson T."/>
            <person name="Thoulutsang Y."/>
            <person name="Thoulutsang D."/>
            <person name="Topham K."/>
            <person name="Topping I."/>
            <person name="Tsamla T."/>
            <person name="Vassiliev H."/>
            <person name="Vo A."/>
            <person name="Wangchuk T."/>
            <person name="Wangdi T."/>
            <person name="Weiand M."/>
            <person name="Wilkinson J."/>
            <person name="Wilson A."/>
            <person name="Yadav S."/>
            <person name="Young G."/>
            <person name="Yu Q."/>
            <person name="Zembek L."/>
            <person name="Zhong D."/>
            <person name="Zimmer A."/>
            <person name="Zwirko Z."/>
            <person name="Jaffe D.B."/>
            <person name="Alvarez P."/>
            <person name="Brockman W."/>
            <person name="Butler J."/>
            <person name="Chin C."/>
            <person name="Gnerre S."/>
            <person name="Grabherr M."/>
            <person name="Kleber M."/>
            <person name="Mauceli E."/>
            <person name="MacCallum I."/>
        </authorList>
    </citation>
    <scope>NUCLEOTIDE SEQUENCE [LARGE SCALE GENOMIC DNA]</scope>
    <source>
        <strain evidence="5">white501</strain>
    </source>
</reference>
<name>B4R2H6_DROSI</name>
<dbReference type="Pfam" id="PF10477">
    <property type="entry name" value="EIF4E-T"/>
    <property type="match status" value="3"/>
</dbReference>
<feature type="region of interest" description="Disordered" evidence="3">
    <location>
        <begin position="671"/>
        <end position="711"/>
    </location>
</feature>